<sequence length="294" mass="32763">MSHRNGRHPPAPFAHRGREHDIGQVGQAFAEFCIRGFGDPRDRSFGSPPRYIGGSFAPPGWYYEPRDSYPPADYEQGGCGAEQKAMKHFRQERPNEEMAEQGKVAVSFSKAMKKLHKELMDAETAYQTYQDTFDGEMNQIRGYATRKVMVNLWDRKWTGKKEKEDSDAEESSETTEIFMQTHEKLKEKLESALRDATGSVVEGKGSIQLGNADRLQQKVHVARKQILDLLKKVPDDRDYCASLLSELTLLRNLVDPETSKMLFAPGGGSGDGANNAEEQEQEQDGGGAGGGGTW</sequence>
<keyword evidence="4" id="KW-1185">Reference proteome</keyword>
<comment type="caution">
    <text evidence="3">The sequence shown here is derived from an EMBL/GenBank/DDBJ whole genome shotgun (WGS) entry which is preliminary data.</text>
</comment>
<evidence type="ECO:0000256" key="1">
    <source>
        <dbReference type="SAM" id="Coils"/>
    </source>
</evidence>
<name>A0A1E1KLX9_9HELO</name>
<gene>
    <name evidence="3" type="ORF">RCO7_00025</name>
</gene>
<evidence type="ECO:0000313" key="3">
    <source>
        <dbReference type="EMBL" id="CZS97854.1"/>
    </source>
</evidence>
<dbReference type="AlphaFoldDB" id="A0A1E1KLX9"/>
<feature type="region of interest" description="Disordered" evidence="2">
    <location>
        <begin position="260"/>
        <end position="294"/>
    </location>
</feature>
<protein>
    <submittedName>
        <fullName evidence="3">Uncharacterized protein</fullName>
    </submittedName>
</protein>
<dbReference type="Proteomes" id="UP000178129">
    <property type="component" value="Unassembled WGS sequence"/>
</dbReference>
<proteinExistence type="predicted"/>
<evidence type="ECO:0000313" key="4">
    <source>
        <dbReference type="Proteomes" id="UP000178129"/>
    </source>
</evidence>
<keyword evidence="1" id="KW-0175">Coiled coil</keyword>
<dbReference type="InParanoid" id="A0A1E1KLX9"/>
<reference evidence="4" key="1">
    <citation type="submission" date="2016-03" db="EMBL/GenBank/DDBJ databases">
        <authorList>
            <person name="Ploux O."/>
        </authorList>
    </citation>
    <scope>NUCLEOTIDE SEQUENCE [LARGE SCALE GENOMIC DNA]</scope>
    <source>
        <strain evidence="4">UK7</strain>
    </source>
</reference>
<accession>A0A1E1KLX9</accession>
<feature type="compositionally biased region" description="Gly residues" evidence="2">
    <location>
        <begin position="284"/>
        <end position="294"/>
    </location>
</feature>
<feature type="coiled-coil region" evidence="1">
    <location>
        <begin position="179"/>
        <end position="232"/>
    </location>
</feature>
<dbReference type="EMBL" id="FJUW01000013">
    <property type="protein sequence ID" value="CZS97854.1"/>
    <property type="molecule type" value="Genomic_DNA"/>
</dbReference>
<organism evidence="3 4">
    <name type="scientific">Rhynchosporium graminicola</name>
    <dbReference type="NCBI Taxonomy" id="2792576"/>
    <lineage>
        <taxon>Eukaryota</taxon>
        <taxon>Fungi</taxon>
        <taxon>Dikarya</taxon>
        <taxon>Ascomycota</taxon>
        <taxon>Pezizomycotina</taxon>
        <taxon>Leotiomycetes</taxon>
        <taxon>Helotiales</taxon>
        <taxon>Ploettnerulaceae</taxon>
        <taxon>Rhynchosporium</taxon>
    </lineage>
</organism>
<evidence type="ECO:0000256" key="2">
    <source>
        <dbReference type="SAM" id="MobiDB-lite"/>
    </source>
</evidence>